<dbReference type="Gene3D" id="3.40.710.10">
    <property type="entry name" value="DD-peptidase/beta-lactamase superfamily"/>
    <property type="match status" value="1"/>
</dbReference>
<evidence type="ECO:0000259" key="1">
    <source>
        <dbReference type="Pfam" id="PF00144"/>
    </source>
</evidence>
<dbReference type="AlphaFoldDB" id="A0A3L7JGT7"/>
<dbReference type="EMBL" id="RCWN01000001">
    <property type="protein sequence ID" value="RLQ89369.1"/>
    <property type="molecule type" value="Genomic_DNA"/>
</dbReference>
<dbReference type="InterPro" id="IPR001466">
    <property type="entry name" value="Beta-lactam-related"/>
</dbReference>
<dbReference type="Pfam" id="PF00144">
    <property type="entry name" value="Beta-lactamase"/>
    <property type="match status" value="1"/>
</dbReference>
<keyword evidence="2" id="KW-0378">Hydrolase</keyword>
<proteinExistence type="predicted"/>
<organism evidence="2 3">
    <name type="scientific">Notoacmeibacter ruber</name>
    <dbReference type="NCBI Taxonomy" id="2670375"/>
    <lineage>
        <taxon>Bacteria</taxon>
        <taxon>Pseudomonadati</taxon>
        <taxon>Pseudomonadota</taxon>
        <taxon>Alphaproteobacteria</taxon>
        <taxon>Hyphomicrobiales</taxon>
        <taxon>Notoacmeibacteraceae</taxon>
        <taxon>Notoacmeibacter</taxon>
    </lineage>
</organism>
<feature type="domain" description="Beta-lactamase-related" evidence="1">
    <location>
        <begin position="23"/>
        <end position="287"/>
    </location>
</feature>
<evidence type="ECO:0000313" key="2">
    <source>
        <dbReference type="EMBL" id="RLQ89369.1"/>
    </source>
</evidence>
<sequence>MVKAEQHKHWIASDGRVGFEGSPSALFPYWSFTKTAIAICALRLADQGTVELDAPLPGWQFTLRQLLQHTAGLPDYYALPDYRRDVSQGKPPWAVDDLLERSLAQGMLFAPGEGWTYSNVGYLLARKHIEKRAGQSLAALVRRFISEPLALESLGLATTQADFEKLHWDEASLYHPGWVYHGCLTGTAEDAAGMLQGLMAGELLGRERLEEMLATHPVGGAIPGRPFTECGYGLGLMSGRAGAAGRMIGHSGGGPFAVNAVYHFPDRPVPVTVACFTAGPDEGVPEHAVARIALSF</sequence>
<dbReference type="PANTHER" id="PTHR43283">
    <property type="entry name" value="BETA-LACTAMASE-RELATED"/>
    <property type="match status" value="1"/>
</dbReference>
<dbReference type="GO" id="GO:0016787">
    <property type="term" value="F:hydrolase activity"/>
    <property type="evidence" value="ECO:0007669"/>
    <property type="project" value="UniProtKB-KW"/>
</dbReference>
<comment type="caution">
    <text evidence="2">The sequence shown here is derived from an EMBL/GenBank/DDBJ whole genome shotgun (WGS) entry which is preliminary data.</text>
</comment>
<reference evidence="2 3" key="1">
    <citation type="submission" date="2018-10" db="EMBL/GenBank/DDBJ databases">
        <title>Notoacmeibacter sp. M2BS9Y-3-1, whole genome shotgun sequence.</title>
        <authorList>
            <person name="Tuo L."/>
        </authorList>
    </citation>
    <scope>NUCLEOTIDE SEQUENCE [LARGE SCALE GENOMIC DNA]</scope>
    <source>
        <strain evidence="2 3">M2BS9Y-3-1</strain>
    </source>
</reference>
<accession>A0A3L7JGT7</accession>
<dbReference type="Proteomes" id="UP000281094">
    <property type="component" value="Unassembled WGS sequence"/>
</dbReference>
<gene>
    <name evidence="2" type="ORF">D8780_03450</name>
</gene>
<dbReference type="SUPFAM" id="SSF56601">
    <property type="entry name" value="beta-lactamase/transpeptidase-like"/>
    <property type="match status" value="1"/>
</dbReference>
<dbReference type="InterPro" id="IPR012338">
    <property type="entry name" value="Beta-lactam/transpept-like"/>
</dbReference>
<dbReference type="InterPro" id="IPR050789">
    <property type="entry name" value="Diverse_Enzym_Activities"/>
</dbReference>
<protein>
    <submittedName>
        <fullName evidence="2">Class A beta-lactamase-related serine hydrolase</fullName>
    </submittedName>
</protein>
<name>A0A3L7JGT7_9HYPH</name>
<evidence type="ECO:0000313" key="3">
    <source>
        <dbReference type="Proteomes" id="UP000281094"/>
    </source>
</evidence>
<keyword evidence="3" id="KW-1185">Reference proteome</keyword>